<evidence type="ECO:0000313" key="2">
    <source>
        <dbReference type="EMBL" id="KAK2086719.1"/>
    </source>
</evidence>
<feature type="compositionally biased region" description="Basic and acidic residues" evidence="1">
    <location>
        <begin position="98"/>
        <end position="119"/>
    </location>
</feature>
<sequence length="142" mass="14461">MVCKRKGARVPACTPCKQPRCGGGGCCGGGGGGGEPAGGGASPTRSPDAGCCQGPEQPEQPLCPRPLLPLPKVPPPRLAGIVVRVGGNVPSSAQQQRECGDADCREPPENPCDCHKEPPPETPDINQLPPLPFCIIGLQVLA</sequence>
<reference evidence="2 3" key="1">
    <citation type="submission" date="2023-05" db="EMBL/GenBank/DDBJ databases">
        <title>B98-5 Cell Line De Novo Hybrid Assembly: An Optical Mapping Approach.</title>
        <authorList>
            <person name="Kananen K."/>
            <person name="Auerbach J.A."/>
            <person name="Kautto E."/>
            <person name="Blachly J.S."/>
        </authorList>
    </citation>
    <scope>NUCLEOTIDE SEQUENCE [LARGE SCALE GENOMIC DNA]</scope>
    <source>
        <strain evidence="2">B95-8</strain>
        <tissue evidence="2">Cell line</tissue>
    </source>
</reference>
<proteinExistence type="predicted"/>
<evidence type="ECO:0000256" key="1">
    <source>
        <dbReference type="SAM" id="MobiDB-lite"/>
    </source>
</evidence>
<accession>A0ABQ9TPK5</accession>
<organism evidence="2 3">
    <name type="scientific">Saguinus oedipus</name>
    <name type="common">Cotton-top tamarin</name>
    <name type="synonym">Oedipomidas oedipus</name>
    <dbReference type="NCBI Taxonomy" id="9490"/>
    <lineage>
        <taxon>Eukaryota</taxon>
        <taxon>Metazoa</taxon>
        <taxon>Chordata</taxon>
        <taxon>Craniata</taxon>
        <taxon>Vertebrata</taxon>
        <taxon>Euteleostomi</taxon>
        <taxon>Mammalia</taxon>
        <taxon>Eutheria</taxon>
        <taxon>Euarchontoglires</taxon>
        <taxon>Primates</taxon>
        <taxon>Haplorrhini</taxon>
        <taxon>Platyrrhini</taxon>
        <taxon>Cebidae</taxon>
        <taxon>Callitrichinae</taxon>
        <taxon>Saguinus</taxon>
    </lineage>
</organism>
<feature type="region of interest" description="Disordered" evidence="1">
    <location>
        <begin position="32"/>
        <end position="57"/>
    </location>
</feature>
<gene>
    <name evidence="2" type="primary">FBXL17</name>
    <name evidence="2" type="ORF">P7K49_036144</name>
</gene>
<dbReference type="Proteomes" id="UP001266305">
    <property type="component" value="Unassembled WGS sequence"/>
</dbReference>
<evidence type="ECO:0000313" key="3">
    <source>
        <dbReference type="Proteomes" id="UP001266305"/>
    </source>
</evidence>
<keyword evidence="3" id="KW-1185">Reference proteome</keyword>
<feature type="region of interest" description="Disordered" evidence="1">
    <location>
        <begin position="90"/>
        <end position="128"/>
    </location>
</feature>
<dbReference type="EMBL" id="JASSZA010000020">
    <property type="protein sequence ID" value="KAK2086719.1"/>
    <property type="molecule type" value="Genomic_DNA"/>
</dbReference>
<comment type="caution">
    <text evidence="2">The sequence shown here is derived from an EMBL/GenBank/DDBJ whole genome shotgun (WGS) entry which is preliminary data.</text>
</comment>
<name>A0ABQ9TPK5_SAGOE</name>
<protein>
    <submittedName>
        <fullName evidence="2">F-box/LRR-repeat protein 17</fullName>
    </submittedName>
</protein>
<feature type="compositionally biased region" description="Gly residues" evidence="1">
    <location>
        <begin position="32"/>
        <end position="41"/>
    </location>
</feature>